<feature type="domain" description="Metallo-beta-lactamase" evidence="1">
    <location>
        <begin position="16"/>
        <end position="196"/>
    </location>
</feature>
<reference evidence="2 3" key="1">
    <citation type="submission" date="2016-10" db="EMBL/GenBank/DDBJ databases">
        <authorList>
            <person name="de Groot N.N."/>
        </authorList>
    </citation>
    <scope>NUCLEOTIDE SEQUENCE [LARGE SCALE GENOMIC DNA]</scope>
    <source>
        <strain evidence="2 3">DSM 20678</strain>
    </source>
</reference>
<dbReference type="PANTHER" id="PTHR47619">
    <property type="entry name" value="METALLO-HYDROLASE YYCJ-RELATED"/>
    <property type="match status" value="1"/>
</dbReference>
<dbReference type="Proteomes" id="UP000198577">
    <property type="component" value="Unassembled WGS sequence"/>
</dbReference>
<dbReference type="InterPro" id="IPR001279">
    <property type="entry name" value="Metallo-B-lactamas"/>
</dbReference>
<accession>A0A1I5VQI7</accession>
<dbReference type="Pfam" id="PF12706">
    <property type="entry name" value="Lactamase_B_2"/>
    <property type="match status" value="1"/>
</dbReference>
<dbReference type="EMBL" id="FOXR01000012">
    <property type="protein sequence ID" value="SFQ09683.1"/>
    <property type="molecule type" value="Genomic_DNA"/>
</dbReference>
<evidence type="ECO:0000259" key="1">
    <source>
        <dbReference type="SMART" id="SM00849"/>
    </source>
</evidence>
<protein>
    <submittedName>
        <fullName evidence="2">Phosphoribosyl 1,2-cyclic phosphodiesterase</fullName>
    </submittedName>
</protein>
<dbReference type="PANTHER" id="PTHR47619:SF1">
    <property type="entry name" value="EXODEOXYRIBONUCLEASE WALJ"/>
    <property type="match status" value="1"/>
</dbReference>
<dbReference type="STRING" id="937334.SAMN05444406_11225"/>
<evidence type="ECO:0000313" key="2">
    <source>
        <dbReference type="EMBL" id="SFQ09683.1"/>
    </source>
</evidence>
<dbReference type="InterPro" id="IPR036866">
    <property type="entry name" value="RibonucZ/Hydroxyglut_hydro"/>
</dbReference>
<dbReference type="SMART" id="SM00849">
    <property type="entry name" value="Lactamase_B"/>
    <property type="match status" value="1"/>
</dbReference>
<dbReference type="Gene3D" id="3.60.15.10">
    <property type="entry name" value="Ribonuclease Z/Hydroxyacylglutathione hydrolase-like"/>
    <property type="match status" value="1"/>
</dbReference>
<gene>
    <name evidence="2" type="ORF">SAMN05444406_11225</name>
</gene>
<dbReference type="SUPFAM" id="SSF56281">
    <property type="entry name" value="Metallo-hydrolase/oxidoreductase"/>
    <property type="match status" value="1"/>
</dbReference>
<name>A0A1I5VQI7_9FIRM</name>
<dbReference type="InterPro" id="IPR052533">
    <property type="entry name" value="WalJ/YycJ-like"/>
</dbReference>
<evidence type="ECO:0000313" key="3">
    <source>
        <dbReference type="Proteomes" id="UP000198577"/>
    </source>
</evidence>
<organism evidence="2 3">
    <name type="scientific">Caldicoprobacter faecalis</name>
    <dbReference type="NCBI Taxonomy" id="937334"/>
    <lineage>
        <taxon>Bacteria</taxon>
        <taxon>Bacillati</taxon>
        <taxon>Bacillota</taxon>
        <taxon>Clostridia</taxon>
        <taxon>Caldicoprobacterales</taxon>
        <taxon>Caldicoprobacteraceae</taxon>
        <taxon>Caldicoprobacter</taxon>
    </lineage>
</organism>
<dbReference type="AlphaFoldDB" id="A0A1I5VQI7"/>
<keyword evidence="3" id="KW-1185">Reference proteome</keyword>
<sequence length="268" mass="29726">MDGMGFRVCSLSSGSDGNATYIGTSCTNILVDAGLTLKDTLDALQSIDVSPYDLDAILISHEHVDHIRSAGALSRKFDIPVYANQETWKAMQQKVGDIAPHNVRIFYTGMDFYINDINIQSYAVPHDAVEPVGFCFYNGNKKISIVTDLGHTNTSIIKMVQDSDLILLEANHDVHMLQMGPYPWPLKKRIMGKYGHLSNEQAGMALVEMLKDRTMYVLLAHLSQENNLPALAYETVTGILLSNGIKPGKDVVIDLTYRNGISSFYHIE</sequence>
<proteinExistence type="predicted"/>